<reference evidence="2 3" key="1">
    <citation type="journal article" date="2019" name="Sci. Rep.">
        <title>A high-quality genome of Eragrostis curvula grass provides insights into Poaceae evolution and supports new strategies to enhance forage quality.</title>
        <authorList>
            <person name="Carballo J."/>
            <person name="Santos B.A.C.M."/>
            <person name="Zappacosta D."/>
            <person name="Garbus I."/>
            <person name="Selva J.P."/>
            <person name="Gallo C.A."/>
            <person name="Diaz A."/>
            <person name="Albertini E."/>
            <person name="Caccamo M."/>
            <person name="Echenique V."/>
        </authorList>
    </citation>
    <scope>NUCLEOTIDE SEQUENCE [LARGE SCALE GENOMIC DNA]</scope>
    <source>
        <strain evidence="3">cv. Victoria</strain>
        <tissue evidence="2">Leaf</tissue>
    </source>
</reference>
<gene>
    <name evidence="2" type="ORF">EJB05_49054</name>
</gene>
<dbReference type="Proteomes" id="UP000324897">
    <property type="component" value="Unassembled WGS sequence"/>
</dbReference>
<name>A0A5J9T3A9_9POAL</name>
<protein>
    <submittedName>
        <fullName evidence="2">Uncharacterized protein</fullName>
    </submittedName>
</protein>
<feature type="non-terminal residue" evidence="2">
    <location>
        <position position="1"/>
    </location>
</feature>
<sequence length="133" mass="15025">MNGCLTNSWTDLMVSRSRRWIKAKDMLDPSKCWLGLQRKSAAAKEEEVGSRDQWRRSSSSKGVGSELAKECGSLYKFVHGLRASRVKEASLVERPEDRMTCGSLSSEEHPELPARRARVFTWRVKNALEGIAI</sequence>
<proteinExistence type="predicted"/>
<comment type="caution">
    <text evidence="2">The sequence shown here is derived from an EMBL/GenBank/DDBJ whole genome shotgun (WGS) entry which is preliminary data.</text>
</comment>
<evidence type="ECO:0000256" key="1">
    <source>
        <dbReference type="SAM" id="MobiDB-lite"/>
    </source>
</evidence>
<evidence type="ECO:0000313" key="3">
    <source>
        <dbReference type="Proteomes" id="UP000324897"/>
    </source>
</evidence>
<accession>A0A5J9T3A9</accession>
<dbReference type="EMBL" id="RWGY01000051">
    <property type="protein sequence ID" value="TVU05870.1"/>
    <property type="molecule type" value="Genomic_DNA"/>
</dbReference>
<dbReference type="Gramene" id="TVU05870">
    <property type="protein sequence ID" value="TVU05870"/>
    <property type="gene ID" value="EJB05_49054"/>
</dbReference>
<feature type="region of interest" description="Disordered" evidence="1">
    <location>
        <begin position="40"/>
        <end position="64"/>
    </location>
</feature>
<organism evidence="2 3">
    <name type="scientific">Eragrostis curvula</name>
    <name type="common">weeping love grass</name>
    <dbReference type="NCBI Taxonomy" id="38414"/>
    <lineage>
        <taxon>Eukaryota</taxon>
        <taxon>Viridiplantae</taxon>
        <taxon>Streptophyta</taxon>
        <taxon>Embryophyta</taxon>
        <taxon>Tracheophyta</taxon>
        <taxon>Spermatophyta</taxon>
        <taxon>Magnoliopsida</taxon>
        <taxon>Liliopsida</taxon>
        <taxon>Poales</taxon>
        <taxon>Poaceae</taxon>
        <taxon>PACMAD clade</taxon>
        <taxon>Chloridoideae</taxon>
        <taxon>Eragrostideae</taxon>
        <taxon>Eragrostidinae</taxon>
        <taxon>Eragrostis</taxon>
    </lineage>
</organism>
<keyword evidence="3" id="KW-1185">Reference proteome</keyword>
<dbReference type="AlphaFoldDB" id="A0A5J9T3A9"/>
<evidence type="ECO:0000313" key="2">
    <source>
        <dbReference type="EMBL" id="TVU05870.1"/>
    </source>
</evidence>
<feature type="compositionally biased region" description="Basic and acidic residues" evidence="1">
    <location>
        <begin position="42"/>
        <end position="55"/>
    </location>
</feature>